<dbReference type="InterPro" id="IPR016054">
    <property type="entry name" value="LY6_UPA_recep-like"/>
</dbReference>
<dbReference type="Gene3D" id="2.10.60.10">
    <property type="entry name" value="CD59"/>
    <property type="match status" value="1"/>
</dbReference>
<dbReference type="PANTHER" id="PTHR10036:SF13">
    <property type="entry name" value="CD59 MOLECULE (CD59 BLOOD GROUP)"/>
    <property type="match status" value="1"/>
</dbReference>
<keyword evidence="12" id="KW-0812">Transmembrane</keyword>
<keyword evidence="8" id="KW-0449">Lipoprotein</keyword>
<dbReference type="Proteomes" id="UP000694701">
    <property type="component" value="Unplaced"/>
</dbReference>
<proteinExistence type="predicted"/>
<dbReference type="SMART" id="SM00134">
    <property type="entry name" value="LU"/>
    <property type="match status" value="1"/>
</dbReference>
<keyword evidence="7" id="KW-0325">Glycoprotein</keyword>
<evidence type="ECO:0000313" key="14">
    <source>
        <dbReference type="Ensembl" id="ENSCCRP00020089706.1"/>
    </source>
</evidence>
<keyword evidence="6" id="KW-1015">Disulfide bond</keyword>
<sequence length="156" mass="17093">MNISCSHIQTNSNCILLRFLSLSLSLSLSGLDWLTKGIMKASVGVCVVFVLALVGLGSAIKCYSCKDYMGTCSKIRNCYYDDACVSVYERGGDTHRQCIKYSDCNYNVIGEKFPEISSFKFSCCTTDLCNTAPVSVSSRSVVGILLSLALFWWGVL</sequence>
<evidence type="ECO:0000256" key="3">
    <source>
        <dbReference type="ARBA" id="ARBA00022622"/>
    </source>
</evidence>
<reference evidence="14" key="1">
    <citation type="submission" date="2025-08" db="UniProtKB">
        <authorList>
            <consortium name="Ensembl"/>
        </authorList>
    </citation>
    <scope>IDENTIFICATION</scope>
</reference>
<dbReference type="GO" id="GO:0098552">
    <property type="term" value="C:side of membrane"/>
    <property type="evidence" value="ECO:0007669"/>
    <property type="project" value="UniProtKB-KW"/>
</dbReference>
<evidence type="ECO:0000256" key="10">
    <source>
        <dbReference type="ARBA" id="ARBA00031590"/>
    </source>
</evidence>
<comment type="subunit">
    <text evidence="2">Interacts with T-cell surface antigen CD2.</text>
</comment>
<comment type="subcellular location">
    <subcellularLocation>
        <location evidence="1">Membrane</location>
        <topology evidence="1">Lipid-anchor</topology>
        <topology evidence="1">GPI-anchor</topology>
    </subcellularLocation>
</comment>
<keyword evidence="5 12" id="KW-0472">Membrane</keyword>
<evidence type="ECO:0000256" key="9">
    <source>
        <dbReference type="ARBA" id="ARBA00029920"/>
    </source>
</evidence>
<evidence type="ECO:0000256" key="5">
    <source>
        <dbReference type="ARBA" id="ARBA00023136"/>
    </source>
</evidence>
<evidence type="ECO:0000256" key="2">
    <source>
        <dbReference type="ARBA" id="ARBA00011481"/>
    </source>
</evidence>
<evidence type="ECO:0000256" key="8">
    <source>
        <dbReference type="ARBA" id="ARBA00023288"/>
    </source>
</evidence>
<evidence type="ECO:0000256" key="1">
    <source>
        <dbReference type="ARBA" id="ARBA00004589"/>
    </source>
</evidence>
<evidence type="ECO:0000259" key="13">
    <source>
        <dbReference type="SMART" id="SM00134"/>
    </source>
</evidence>
<keyword evidence="12" id="KW-1133">Transmembrane helix</keyword>
<evidence type="ECO:0000256" key="7">
    <source>
        <dbReference type="ARBA" id="ARBA00023180"/>
    </source>
</evidence>
<dbReference type="Ensembl" id="ENSCCRT00020098072.1">
    <property type="protein sequence ID" value="ENSCCRP00020089706.1"/>
    <property type="gene ID" value="ENSCCRG00020041160.1"/>
</dbReference>
<protein>
    <recommendedName>
        <fullName evidence="10">MAC-inhibitory protein</fullName>
    </recommendedName>
    <alternativeName>
        <fullName evidence="11">Membrane attack complex inhibition factor</fullName>
    </alternativeName>
    <alternativeName>
        <fullName evidence="9">Protectin</fullName>
    </alternativeName>
</protein>
<dbReference type="InterPro" id="IPR045860">
    <property type="entry name" value="Snake_toxin-like_sf"/>
</dbReference>
<feature type="transmembrane region" description="Helical" evidence="12">
    <location>
        <begin position="15"/>
        <end position="34"/>
    </location>
</feature>
<feature type="domain" description="UPAR/Ly6" evidence="13">
    <location>
        <begin position="60"/>
        <end position="142"/>
    </location>
</feature>
<evidence type="ECO:0000256" key="12">
    <source>
        <dbReference type="SAM" id="Phobius"/>
    </source>
</evidence>
<dbReference type="PANTHER" id="PTHR10036">
    <property type="entry name" value="CD59 GLYCOPROTEIN"/>
    <property type="match status" value="1"/>
</dbReference>
<evidence type="ECO:0000256" key="6">
    <source>
        <dbReference type="ARBA" id="ARBA00023157"/>
    </source>
</evidence>
<dbReference type="CDD" id="cd23554">
    <property type="entry name" value="TFP_LU_ECD_CD59"/>
    <property type="match status" value="1"/>
</dbReference>
<dbReference type="SUPFAM" id="SSF57302">
    <property type="entry name" value="Snake toxin-like"/>
    <property type="match status" value="1"/>
</dbReference>
<evidence type="ECO:0000256" key="4">
    <source>
        <dbReference type="ARBA" id="ARBA00022729"/>
    </source>
</evidence>
<evidence type="ECO:0000256" key="11">
    <source>
        <dbReference type="ARBA" id="ARBA00031867"/>
    </source>
</evidence>
<feature type="transmembrane region" description="Helical" evidence="12">
    <location>
        <begin position="136"/>
        <end position="155"/>
    </location>
</feature>
<dbReference type="AlphaFoldDB" id="A0A8C2J7Z6"/>
<accession>A0A8C2J7Z6</accession>
<keyword evidence="3" id="KW-0336">GPI-anchor</keyword>
<keyword evidence="4" id="KW-0732">Signal</keyword>
<evidence type="ECO:0000313" key="15">
    <source>
        <dbReference type="Proteomes" id="UP000694701"/>
    </source>
</evidence>
<dbReference type="InterPro" id="IPR056949">
    <property type="entry name" value="CD59"/>
</dbReference>
<dbReference type="Pfam" id="PF25152">
    <property type="entry name" value="CD59"/>
    <property type="match status" value="1"/>
</dbReference>
<organism evidence="14 15">
    <name type="scientific">Cyprinus carpio</name>
    <name type="common">Common carp</name>
    <dbReference type="NCBI Taxonomy" id="7962"/>
    <lineage>
        <taxon>Eukaryota</taxon>
        <taxon>Metazoa</taxon>
        <taxon>Chordata</taxon>
        <taxon>Craniata</taxon>
        <taxon>Vertebrata</taxon>
        <taxon>Euteleostomi</taxon>
        <taxon>Actinopterygii</taxon>
        <taxon>Neopterygii</taxon>
        <taxon>Teleostei</taxon>
        <taxon>Ostariophysi</taxon>
        <taxon>Cypriniformes</taxon>
        <taxon>Cyprinidae</taxon>
        <taxon>Cyprininae</taxon>
        <taxon>Cyprinus</taxon>
    </lineage>
</organism>
<feature type="transmembrane region" description="Helical" evidence="12">
    <location>
        <begin position="41"/>
        <end position="60"/>
    </location>
</feature>
<name>A0A8C2J7Z6_CYPCA</name>